<dbReference type="Pfam" id="PF05991">
    <property type="entry name" value="NYN_YacP"/>
    <property type="match status" value="1"/>
</dbReference>
<keyword evidence="2" id="KW-1185">Reference proteome</keyword>
<evidence type="ECO:0000313" key="1">
    <source>
        <dbReference type="EMBL" id="KAB3533607.1"/>
    </source>
</evidence>
<dbReference type="AlphaFoldDB" id="A0A6I0EYG5"/>
<sequence>MKEYLIIDGYNVINGWPQLREVCNDDLDEARNKLIEMMMEYQSFRGVHIIIVFDAHLVKKSREKREKIKGIEVVFTKERETADLYIERKSIELSKKNRVVVATNDWLEQQIVLGGGATRISVRELAIDFQHVKGKINNKTQKSVKLKEELSNRIDDTILKKLEKFRRKL</sequence>
<dbReference type="CDD" id="cd10912">
    <property type="entry name" value="PIN_YacP-like"/>
    <property type="match status" value="1"/>
</dbReference>
<organism evidence="1 2">
    <name type="scientific">Alkaliphilus pronyensis</name>
    <dbReference type="NCBI Taxonomy" id="1482732"/>
    <lineage>
        <taxon>Bacteria</taxon>
        <taxon>Bacillati</taxon>
        <taxon>Bacillota</taxon>
        <taxon>Clostridia</taxon>
        <taxon>Peptostreptococcales</taxon>
        <taxon>Natronincolaceae</taxon>
        <taxon>Alkaliphilus</taxon>
    </lineage>
</organism>
<accession>A0A6I0EYG5</accession>
<protein>
    <submittedName>
        <fullName evidence="1">NYN domain-containing protein</fullName>
    </submittedName>
</protein>
<comment type="caution">
    <text evidence="1">The sequence shown here is derived from an EMBL/GenBank/DDBJ whole genome shotgun (WGS) entry which is preliminary data.</text>
</comment>
<dbReference type="OrthoDB" id="9792160at2"/>
<proteinExistence type="predicted"/>
<name>A0A6I0EYG5_9FIRM</name>
<gene>
    <name evidence="1" type="ORF">F8154_10615</name>
</gene>
<dbReference type="Proteomes" id="UP000432715">
    <property type="component" value="Unassembled WGS sequence"/>
</dbReference>
<dbReference type="RefSeq" id="WP_151861587.1">
    <property type="nucleotide sequence ID" value="NZ_WBZC01000039.1"/>
</dbReference>
<dbReference type="EMBL" id="WBZC01000039">
    <property type="protein sequence ID" value="KAB3533607.1"/>
    <property type="molecule type" value="Genomic_DNA"/>
</dbReference>
<reference evidence="1 2" key="1">
    <citation type="submission" date="2019-10" db="EMBL/GenBank/DDBJ databases">
        <title>Alkaliphilus serpentinus sp. nov. and Alkaliphilus pronyensis sp. nov., two novel anaerobic alkaliphilic species isolated from the serpentinized-hosted hydrothermal field of the Prony Bay (New Caledonia).</title>
        <authorList>
            <person name="Postec A."/>
        </authorList>
    </citation>
    <scope>NUCLEOTIDE SEQUENCE [LARGE SCALE GENOMIC DNA]</scope>
    <source>
        <strain evidence="1 2">LacV</strain>
    </source>
</reference>
<evidence type="ECO:0000313" key="2">
    <source>
        <dbReference type="Proteomes" id="UP000432715"/>
    </source>
</evidence>
<dbReference type="InterPro" id="IPR010298">
    <property type="entry name" value="YacP-like"/>
</dbReference>
<dbReference type="PANTHER" id="PTHR34547">
    <property type="entry name" value="YACP-LIKE NYN DOMAIN PROTEIN"/>
    <property type="match status" value="1"/>
</dbReference>
<dbReference type="PANTHER" id="PTHR34547:SF1">
    <property type="entry name" value="YACP-LIKE NYN DOMAIN PROTEIN"/>
    <property type="match status" value="1"/>
</dbReference>